<comment type="caution">
    <text evidence="2">The sequence shown here is derived from an EMBL/GenBank/DDBJ whole genome shotgun (WGS) entry which is preliminary data.</text>
</comment>
<dbReference type="EMBL" id="LATX01001338">
    <property type="protein sequence ID" value="KTB42384.1"/>
    <property type="molecule type" value="Genomic_DNA"/>
</dbReference>
<reference evidence="2 3" key="1">
    <citation type="submission" date="2015-12" db="EMBL/GenBank/DDBJ databases">
        <title>Draft genome sequence of Moniliophthora roreri, the causal agent of frosty pod rot of cacao.</title>
        <authorList>
            <person name="Aime M.C."/>
            <person name="Diaz-Valderrama J.R."/>
            <person name="Kijpornyongpan T."/>
            <person name="Phillips-Mora W."/>
        </authorList>
    </citation>
    <scope>NUCLEOTIDE SEQUENCE [LARGE SCALE GENOMIC DNA]</scope>
    <source>
        <strain evidence="2 3">MCA 2952</strain>
    </source>
</reference>
<feature type="compositionally biased region" description="Low complexity" evidence="1">
    <location>
        <begin position="29"/>
        <end position="41"/>
    </location>
</feature>
<organism evidence="2 3">
    <name type="scientific">Moniliophthora roreri</name>
    <name type="common">Frosty pod rot fungus</name>
    <name type="synonym">Monilia roreri</name>
    <dbReference type="NCBI Taxonomy" id="221103"/>
    <lineage>
        <taxon>Eukaryota</taxon>
        <taxon>Fungi</taxon>
        <taxon>Dikarya</taxon>
        <taxon>Basidiomycota</taxon>
        <taxon>Agaricomycotina</taxon>
        <taxon>Agaricomycetes</taxon>
        <taxon>Agaricomycetidae</taxon>
        <taxon>Agaricales</taxon>
        <taxon>Marasmiineae</taxon>
        <taxon>Marasmiaceae</taxon>
        <taxon>Moniliophthora</taxon>
    </lineage>
</organism>
<feature type="region of interest" description="Disordered" evidence="1">
    <location>
        <begin position="88"/>
        <end position="108"/>
    </location>
</feature>
<evidence type="ECO:0000313" key="2">
    <source>
        <dbReference type="EMBL" id="KTB42384.1"/>
    </source>
</evidence>
<protein>
    <submittedName>
        <fullName evidence="2">Uncharacterized protein</fullName>
    </submittedName>
</protein>
<evidence type="ECO:0000256" key="1">
    <source>
        <dbReference type="SAM" id="MobiDB-lite"/>
    </source>
</evidence>
<accession>A0A0W0G1D4</accession>
<dbReference type="AlphaFoldDB" id="A0A0W0G1D4"/>
<evidence type="ECO:0000313" key="3">
    <source>
        <dbReference type="Proteomes" id="UP000054988"/>
    </source>
</evidence>
<name>A0A0W0G1D4_MONRR</name>
<sequence length="108" mass="11061">MSTSLCAPVLALDTYRTPVHAASASRYTNSNPNVQSSSPNSKITETGGYTMQQFSEDDSLKSLDGSVGLKKAHLVAAMVMLDYLAAPASSSSASPSTPIASTTTDGGS</sequence>
<proteinExistence type="predicted"/>
<gene>
    <name evidence="2" type="ORF">WG66_5043</name>
</gene>
<dbReference type="Proteomes" id="UP000054988">
    <property type="component" value="Unassembled WGS sequence"/>
</dbReference>
<feature type="region of interest" description="Disordered" evidence="1">
    <location>
        <begin position="21"/>
        <end position="46"/>
    </location>
</feature>